<feature type="region of interest" description="Disordered" evidence="1">
    <location>
        <begin position="609"/>
        <end position="634"/>
    </location>
</feature>
<comment type="caution">
    <text evidence="3">The sequence shown here is derived from an EMBL/GenBank/DDBJ whole genome shotgun (WGS) entry which is preliminary data.</text>
</comment>
<dbReference type="CDD" id="cd06093">
    <property type="entry name" value="PX_domain"/>
    <property type="match status" value="1"/>
</dbReference>
<reference evidence="4" key="1">
    <citation type="submission" date="2017-01" db="EMBL/GenBank/DDBJ databases">
        <authorList>
            <person name="Wang Y."/>
            <person name="White M."/>
            <person name="Kvist S."/>
            <person name="Moncalvo J.-M."/>
        </authorList>
    </citation>
    <scope>NUCLEOTIDE SEQUENCE [LARGE SCALE GENOMIC DNA]</scope>
    <source>
        <strain evidence="4">COL-18-3</strain>
    </source>
</reference>
<dbReference type="Pfam" id="PF00787">
    <property type="entry name" value="PX"/>
    <property type="match status" value="1"/>
</dbReference>
<name>A0A1R1PJ39_ZANCU</name>
<keyword evidence="4" id="KW-1185">Reference proteome</keyword>
<dbReference type="Pfam" id="PF08628">
    <property type="entry name" value="Nexin_C"/>
    <property type="match status" value="1"/>
</dbReference>
<sequence>MSSGSNSGRDDDSHSDEYSDSGEYSSNMDSDIGDVIGRNVSAKKYSSSSEGHRVVKGKGSTEVNKLVFQGSLDKTRRMCSTSTIETGSIASGRSITISNAGSRGSSVMVISTTENIRGNVVNFNERSALECLHQAEEVTSLSQNTLTLATDSAGSVRIESTAPLPKGVLGYLKELVSVNNNNSKNNNDNDGELNGKGYKSKNGIKINPINKNKHIDYSCKSSKNSDISSIGVNGVETKSIRISTKKAPGHKGGLIPITLLYKSNKIYKNSSGEIATVNKFLNQSLKRPTTKGDLFVAEKISFCEDLLKKLQNKKLMLLKSIQEAALNDELVEFEKYCEELELLDRLAQDVGCYIEEKTSDIVRITPGSATITVSMPHEPAVSDGLKKRSLPTHINADNVSTDSGKHKVFATKHKRKFSLSQNRAKKTGLNGEMVIYTIYIQLALPSLTLSWSVNKTYSDLIELHTALKKEFPMFVKPTDLSLNKPNSLFFSRPARMLRNKQLIQKYLETLLANKSICDSCIFRQLLTSTAPPDLAALRKFTWILSNRDVNGSHITQLAAHYHPLTTEDHNTTRYSRYSSSISHASTQSSGVSGLTHSPIDLSANQQETSNNFHFPNETSISSSSPPSQNSPTFFKLRRRRVLSPVITKYSPYSALPGNKNVYTETAHKQHLKLLNDPFSASAKNDQISDILSIRDKSEPYQLSTDGGPVNSNLLLPAILDNKKKIDKSWLLFDFISELFNLRSKNSSTWIRRQALYILFTNYINMHLFKNKAKRNPVTFISLPPAPTLAHYISTNLMDLLWPDRSKPFNPPPKQAFSTENYQKVKEKLAIVMPLLVGSLVGKKNSVEGPTRFLECIQIPRFNASYYLYIFDALIEFLFD</sequence>
<evidence type="ECO:0000256" key="1">
    <source>
        <dbReference type="SAM" id="MobiDB-lite"/>
    </source>
</evidence>
<organism evidence="3 4">
    <name type="scientific">Zancudomyces culisetae</name>
    <name type="common">Gut fungus</name>
    <name type="synonym">Smittium culisetae</name>
    <dbReference type="NCBI Taxonomy" id="1213189"/>
    <lineage>
        <taxon>Eukaryota</taxon>
        <taxon>Fungi</taxon>
        <taxon>Fungi incertae sedis</taxon>
        <taxon>Zoopagomycota</taxon>
        <taxon>Kickxellomycotina</taxon>
        <taxon>Harpellomycetes</taxon>
        <taxon>Harpellales</taxon>
        <taxon>Legeriomycetaceae</taxon>
        <taxon>Zancudomyces</taxon>
    </lineage>
</organism>
<feature type="domain" description="PX" evidence="2">
    <location>
        <begin position="414"/>
        <end position="533"/>
    </location>
</feature>
<feature type="compositionally biased region" description="Polar residues" evidence="1">
    <location>
        <begin position="609"/>
        <end position="618"/>
    </location>
</feature>
<dbReference type="PROSITE" id="PS50195">
    <property type="entry name" value="PX"/>
    <property type="match status" value="1"/>
</dbReference>
<dbReference type="Proteomes" id="UP000188320">
    <property type="component" value="Unassembled WGS sequence"/>
</dbReference>
<evidence type="ECO:0000313" key="4">
    <source>
        <dbReference type="Proteomes" id="UP000188320"/>
    </source>
</evidence>
<protein>
    <recommendedName>
        <fullName evidence="2">PX domain-containing protein</fullName>
    </recommendedName>
</protein>
<dbReference type="PANTHER" id="PTHR22775:SF3">
    <property type="entry name" value="SORTING NEXIN-13"/>
    <property type="match status" value="1"/>
</dbReference>
<dbReference type="InterPro" id="IPR036871">
    <property type="entry name" value="PX_dom_sf"/>
</dbReference>
<gene>
    <name evidence="3" type="ORF">AX774_g5578</name>
</gene>
<dbReference type="PANTHER" id="PTHR22775">
    <property type="entry name" value="SORTING NEXIN"/>
    <property type="match status" value="1"/>
</dbReference>
<dbReference type="AlphaFoldDB" id="A0A1R1PJ39"/>
<dbReference type="SUPFAM" id="SSF64268">
    <property type="entry name" value="PX domain"/>
    <property type="match status" value="1"/>
</dbReference>
<proteinExistence type="predicted"/>
<evidence type="ECO:0000313" key="3">
    <source>
        <dbReference type="EMBL" id="OMH80976.1"/>
    </source>
</evidence>
<dbReference type="EMBL" id="LSSK01001024">
    <property type="protein sequence ID" value="OMH80976.1"/>
    <property type="molecule type" value="Genomic_DNA"/>
</dbReference>
<feature type="compositionally biased region" description="Basic and acidic residues" evidence="1">
    <location>
        <begin position="8"/>
        <end position="17"/>
    </location>
</feature>
<feature type="compositionally biased region" description="Low complexity" evidence="1">
    <location>
        <begin position="619"/>
        <end position="631"/>
    </location>
</feature>
<accession>A0A1R1PJ39</accession>
<dbReference type="InterPro" id="IPR001683">
    <property type="entry name" value="PX_dom"/>
</dbReference>
<dbReference type="Gene3D" id="3.30.1520.10">
    <property type="entry name" value="Phox-like domain"/>
    <property type="match status" value="1"/>
</dbReference>
<feature type="region of interest" description="Disordered" evidence="1">
    <location>
        <begin position="1"/>
        <end position="33"/>
    </location>
</feature>
<dbReference type="InterPro" id="IPR013937">
    <property type="entry name" value="Sorting_nexin_C"/>
</dbReference>
<dbReference type="OrthoDB" id="120967at2759"/>
<dbReference type="GO" id="GO:0035091">
    <property type="term" value="F:phosphatidylinositol binding"/>
    <property type="evidence" value="ECO:0007669"/>
    <property type="project" value="InterPro"/>
</dbReference>
<evidence type="ECO:0000259" key="2">
    <source>
        <dbReference type="PROSITE" id="PS50195"/>
    </source>
</evidence>